<dbReference type="Pfam" id="PF05960">
    <property type="entry name" value="DUF885"/>
    <property type="match status" value="1"/>
</dbReference>
<feature type="signal peptide" evidence="1">
    <location>
        <begin position="1"/>
        <end position="44"/>
    </location>
</feature>
<dbReference type="PANTHER" id="PTHR33361:SF2">
    <property type="entry name" value="DUF885 DOMAIN-CONTAINING PROTEIN"/>
    <property type="match status" value="1"/>
</dbReference>
<organism evidence="2 3">
    <name type="scientific">Xanthomonas campestris pv. campestris (strain 8004)</name>
    <dbReference type="NCBI Taxonomy" id="314565"/>
    <lineage>
        <taxon>Bacteria</taxon>
        <taxon>Pseudomonadati</taxon>
        <taxon>Pseudomonadota</taxon>
        <taxon>Gammaproteobacteria</taxon>
        <taxon>Lysobacterales</taxon>
        <taxon>Lysobacteraceae</taxon>
        <taxon>Xanthomonas</taxon>
    </lineage>
</organism>
<accession>A0A0H2XDY9</accession>
<sequence length="632" mass="69826">MTSGRLPAPRVPRTVAHLLLEIRPMKPLVIAVALALGASLPLHAQNSPATTGTTSAPATPAWVKTSNGYAQLLLSAQAPFQPEYASFFGVPGYDDQVVDLGPNNAKRYREAMATARTALQAKLASERDPNVRQDLQIMIGAATDNIEGSELNERYLLPWNDAPQLVFSGLNGLLSDQTAPDRRAKALDRLKRYVGLVPGTTPTTTLARQRYEEQLGNKTLLQPTEREVEQALANVDTYVAGIGELFAKYKIAGADEALKAMSTQLKDYASWTRSTVLPKARKDTRLPEPLYAYQLKQVGIDIAPQQLIQRAQLEFMETRSAMRQLAPLVAKAKGVQGEDYVQVIRALKRNTIADDQLETHYRGVIDQIDPIIRQQRIVDVPKRPMQMRLGSAAESAAQPAPHFLPAPLIGNTGQQGQFVLPLGNPSAEGGKKEQYDDFNFGSAAWTLSAHEGRPGHELQFTAMVERGVSLARSMFAFNSVNVEGWALYAEAEMVPYEPLDGQLIALQFRLLRAARAMLDPMLNLGLIDRERARQVLEDDVGLSTAMTRQELDRYTVRAPGQAGSYFYGYTRILELRMRTELALGKKFDRLAFNNFLLDQGLLPPDQLAQAVEKQFIPAHANRGRAATEFSKP</sequence>
<dbReference type="HOGENOM" id="CLU_436716_0_0_6"/>
<protein>
    <recommendedName>
        <fullName evidence="4">DUF885 domain-containing protein</fullName>
    </recommendedName>
</protein>
<evidence type="ECO:0000313" key="2">
    <source>
        <dbReference type="EMBL" id="AAY51088.1"/>
    </source>
</evidence>
<dbReference type="PANTHER" id="PTHR33361">
    <property type="entry name" value="GLR0591 PROTEIN"/>
    <property type="match status" value="1"/>
</dbReference>
<feature type="chain" id="PRO_5002601165" description="DUF885 domain-containing protein" evidence="1">
    <location>
        <begin position="45"/>
        <end position="632"/>
    </location>
</feature>
<dbReference type="Proteomes" id="UP000000420">
    <property type="component" value="Chromosome"/>
</dbReference>
<evidence type="ECO:0008006" key="4">
    <source>
        <dbReference type="Google" id="ProtNLM"/>
    </source>
</evidence>
<dbReference type="EMBL" id="CP000050">
    <property type="protein sequence ID" value="AAY51088.1"/>
    <property type="molecule type" value="Genomic_DNA"/>
</dbReference>
<evidence type="ECO:0000313" key="3">
    <source>
        <dbReference type="Proteomes" id="UP000000420"/>
    </source>
</evidence>
<dbReference type="AlphaFoldDB" id="A0A0H2XDY9"/>
<proteinExistence type="predicted"/>
<reference evidence="2 3" key="1">
    <citation type="journal article" date="2005" name="Genome Res.">
        <title>Comparative and functional genomic analyses of the pathogenicity of phytopathogen Xanthomonas campestris pv. campestris.</title>
        <authorList>
            <person name="Qian W."/>
            <person name="Jia Y."/>
            <person name="Ren S.X."/>
            <person name="He Y.Q."/>
            <person name="Feng J.X."/>
            <person name="Lu L.F."/>
            <person name="Sun Q."/>
            <person name="Ying G."/>
            <person name="Tang D.J."/>
            <person name="Tang H."/>
            <person name="Wu W."/>
            <person name="Hao P."/>
            <person name="Wang L."/>
            <person name="Jiang B.L."/>
            <person name="Zeng S."/>
            <person name="Gu W.Y."/>
            <person name="Lu G."/>
            <person name="Rong L."/>
            <person name="Tian Y."/>
            <person name="Yao Z."/>
            <person name="Fu G."/>
            <person name="Chen B."/>
            <person name="Fang R."/>
            <person name="Qiang B."/>
            <person name="Chen Z."/>
            <person name="Zhao G.P."/>
            <person name="Tang J.L."/>
            <person name="He C."/>
        </authorList>
    </citation>
    <scope>NUCLEOTIDE SEQUENCE [LARGE SCALE GENOMIC DNA]</scope>
    <source>
        <strain evidence="2 3">8004</strain>
    </source>
</reference>
<dbReference type="InterPro" id="IPR010281">
    <property type="entry name" value="DUF885"/>
</dbReference>
<dbReference type="KEGG" id="xcb:XC_4049"/>
<gene>
    <name evidence="2" type="ordered locus">XC_4049</name>
</gene>
<keyword evidence="1" id="KW-0732">Signal</keyword>
<evidence type="ECO:0000256" key="1">
    <source>
        <dbReference type="SAM" id="SignalP"/>
    </source>
</evidence>
<name>A0A0H2XDY9_XANC8</name>